<protein>
    <submittedName>
        <fullName evidence="1">Uncharacterized protein</fullName>
    </submittedName>
</protein>
<evidence type="ECO:0000313" key="1">
    <source>
        <dbReference type="EMBL" id="MBW86491.1"/>
    </source>
</evidence>
<proteinExistence type="predicted"/>
<sequence>MFVLSVTPLDFLSNSEPIEESRPFRDETSLTNLSFPFSSLLYLLLSLGTLPPTS</sequence>
<organism evidence="1">
    <name type="scientific">Rhizophora mucronata</name>
    <name type="common">Asiatic mangrove</name>
    <dbReference type="NCBI Taxonomy" id="61149"/>
    <lineage>
        <taxon>Eukaryota</taxon>
        <taxon>Viridiplantae</taxon>
        <taxon>Streptophyta</taxon>
        <taxon>Embryophyta</taxon>
        <taxon>Tracheophyta</taxon>
        <taxon>Spermatophyta</taxon>
        <taxon>Magnoliopsida</taxon>
        <taxon>eudicotyledons</taxon>
        <taxon>Gunneridae</taxon>
        <taxon>Pentapetalae</taxon>
        <taxon>rosids</taxon>
        <taxon>fabids</taxon>
        <taxon>Malpighiales</taxon>
        <taxon>Rhizophoraceae</taxon>
        <taxon>Rhizophora</taxon>
    </lineage>
</organism>
<reference evidence="1" key="1">
    <citation type="submission" date="2018-02" db="EMBL/GenBank/DDBJ databases">
        <title>Rhizophora mucronata_Transcriptome.</title>
        <authorList>
            <person name="Meera S.P."/>
            <person name="Sreeshan A."/>
            <person name="Augustine A."/>
        </authorList>
    </citation>
    <scope>NUCLEOTIDE SEQUENCE</scope>
    <source>
        <tissue evidence="1">Leaf</tissue>
    </source>
</reference>
<accession>A0A2P2IZ64</accession>
<dbReference type="EMBL" id="GGEC01006008">
    <property type="protein sequence ID" value="MBW86491.1"/>
    <property type="molecule type" value="Transcribed_RNA"/>
</dbReference>
<name>A0A2P2IZ64_RHIMU</name>
<dbReference type="AlphaFoldDB" id="A0A2P2IZ64"/>